<organism evidence="2 3">
    <name type="scientific">Ficus carica</name>
    <name type="common">Common fig</name>
    <dbReference type="NCBI Taxonomy" id="3494"/>
    <lineage>
        <taxon>Eukaryota</taxon>
        <taxon>Viridiplantae</taxon>
        <taxon>Streptophyta</taxon>
        <taxon>Embryophyta</taxon>
        <taxon>Tracheophyta</taxon>
        <taxon>Spermatophyta</taxon>
        <taxon>Magnoliopsida</taxon>
        <taxon>eudicotyledons</taxon>
        <taxon>Gunneridae</taxon>
        <taxon>Pentapetalae</taxon>
        <taxon>rosids</taxon>
        <taxon>fabids</taxon>
        <taxon>Rosales</taxon>
        <taxon>Moraceae</taxon>
        <taxon>Ficeae</taxon>
        <taxon>Ficus</taxon>
    </lineage>
</organism>
<proteinExistence type="predicted"/>
<feature type="compositionally biased region" description="Basic and acidic residues" evidence="1">
    <location>
        <begin position="21"/>
        <end position="34"/>
    </location>
</feature>
<evidence type="ECO:0000313" key="2">
    <source>
        <dbReference type="EMBL" id="GMN50725.1"/>
    </source>
</evidence>
<comment type="caution">
    <text evidence="2">The sequence shown here is derived from an EMBL/GenBank/DDBJ whole genome shotgun (WGS) entry which is preliminary data.</text>
</comment>
<feature type="compositionally biased region" description="Basic and acidic residues" evidence="1">
    <location>
        <begin position="49"/>
        <end position="65"/>
    </location>
</feature>
<feature type="region of interest" description="Disordered" evidence="1">
    <location>
        <begin position="46"/>
        <end position="65"/>
    </location>
</feature>
<dbReference type="EMBL" id="BTGU01000035">
    <property type="protein sequence ID" value="GMN50725.1"/>
    <property type="molecule type" value="Genomic_DNA"/>
</dbReference>
<reference evidence="2" key="1">
    <citation type="submission" date="2023-07" db="EMBL/GenBank/DDBJ databases">
        <title>draft genome sequence of fig (Ficus carica).</title>
        <authorList>
            <person name="Takahashi T."/>
            <person name="Nishimura K."/>
        </authorList>
    </citation>
    <scope>NUCLEOTIDE SEQUENCE</scope>
</reference>
<name>A0AA88DAI3_FICCA</name>
<evidence type="ECO:0000256" key="1">
    <source>
        <dbReference type="SAM" id="MobiDB-lite"/>
    </source>
</evidence>
<dbReference type="Proteomes" id="UP001187192">
    <property type="component" value="Unassembled WGS sequence"/>
</dbReference>
<keyword evidence="3" id="KW-1185">Reference proteome</keyword>
<evidence type="ECO:0000313" key="3">
    <source>
        <dbReference type="Proteomes" id="UP001187192"/>
    </source>
</evidence>
<protein>
    <submittedName>
        <fullName evidence="2">Uncharacterized protein</fullName>
    </submittedName>
</protein>
<gene>
    <name evidence="2" type="ORF">TIFTF001_019888</name>
</gene>
<dbReference type="AlphaFoldDB" id="A0AA88DAI3"/>
<dbReference type="Gramene" id="FCD_00012500-RA">
    <property type="protein sequence ID" value="FCD_00012500-RA:cds"/>
    <property type="gene ID" value="FCD_00012500"/>
</dbReference>
<sequence length="65" mass="7441">MPVRRSAQRIASNRRVTARGRIGEGSEETGRSRNGDATCLARWLLGGLHRKEREGGEEHREERER</sequence>
<feature type="region of interest" description="Disordered" evidence="1">
    <location>
        <begin position="1"/>
        <end position="36"/>
    </location>
</feature>
<accession>A0AA88DAI3</accession>